<keyword evidence="3" id="KW-1185">Reference proteome</keyword>
<accession>A0A6A5X9W8</accession>
<feature type="signal peptide" evidence="1">
    <location>
        <begin position="1"/>
        <end position="24"/>
    </location>
</feature>
<name>A0A6A5X9W8_9PLEO</name>
<dbReference type="EMBL" id="ML978078">
    <property type="protein sequence ID" value="KAF2009733.1"/>
    <property type="molecule type" value="Genomic_DNA"/>
</dbReference>
<dbReference type="AlphaFoldDB" id="A0A6A5X9W8"/>
<gene>
    <name evidence="2" type="ORF">BU24DRAFT_473915</name>
</gene>
<organism evidence="2 3">
    <name type="scientific">Aaosphaeria arxii CBS 175.79</name>
    <dbReference type="NCBI Taxonomy" id="1450172"/>
    <lineage>
        <taxon>Eukaryota</taxon>
        <taxon>Fungi</taxon>
        <taxon>Dikarya</taxon>
        <taxon>Ascomycota</taxon>
        <taxon>Pezizomycotina</taxon>
        <taxon>Dothideomycetes</taxon>
        <taxon>Pleosporomycetidae</taxon>
        <taxon>Pleosporales</taxon>
        <taxon>Pleosporales incertae sedis</taxon>
        <taxon>Aaosphaeria</taxon>
    </lineage>
</organism>
<feature type="chain" id="PRO_5025353853" evidence="1">
    <location>
        <begin position="25"/>
        <end position="303"/>
    </location>
</feature>
<dbReference type="RefSeq" id="XP_033378072.1">
    <property type="nucleotide sequence ID" value="XM_033532819.1"/>
</dbReference>
<keyword evidence="1" id="KW-0732">Signal</keyword>
<protein>
    <submittedName>
        <fullName evidence="2">Uncharacterized protein</fullName>
    </submittedName>
</protein>
<evidence type="ECO:0000256" key="1">
    <source>
        <dbReference type="SAM" id="SignalP"/>
    </source>
</evidence>
<dbReference type="GeneID" id="54290216"/>
<sequence>MRLLLPVAAAILTLIAAAPAGTSGDSLGLTTIGSDVKVSDVLDSAGEAVVDLVHELHSFTAAHSYTPKRGNDPPPEAIQMNVTLGQQRSNVGNLSPKQVGDAITTALKYLCVKKPCRNNERYRVNVPWMNSKNIIELGYLDIWLERSRYSSERELNPMIEIAATYGSTAVGVDLNCYMLFFAPPYLPARFCNMGNFIEININDGFASLAIRFEANKPTFGWFVCPLVMPKVAQVAGDPDRLLSLGRYYGWPVASNTVCTGPPTDSAHDETAASLIDVNSNRPIVYTSTDYEQSEIINATVSLG</sequence>
<dbReference type="Proteomes" id="UP000799778">
    <property type="component" value="Unassembled WGS sequence"/>
</dbReference>
<proteinExistence type="predicted"/>
<reference evidence="2" key="1">
    <citation type="journal article" date="2020" name="Stud. Mycol.">
        <title>101 Dothideomycetes genomes: a test case for predicting lifestyles and emergence of pathogens.</title>
        <authorList>
            <person name="Haridas S."/>
            <person name="Albert R."/>
            <person name="Binder M."/>
            <person name="Bloem J."/>
            <person name="Labutti K."/>
            <person name="Salamov A."/>
            <person name="Andreopoulos B."/>
            <person name="Baker S."/>
            <person name="Barry K."/>
            <person name="Bills G."/>
            <person name="Bluhm B."/>
            <person name="Cannon C."/>
            <person name="Castanera R."/>
            <person name="Culley D."/>
            <person name="Daum C."/>
            <person name="Ezra D."/>
            <person name="Gonzalez J."/>
            <person name="Henrissat B."/>
            <person name="Kuo A."/>
            <person name="Liang C."/>
            <person name="Lipzen A."/>
            <person name="Lutzoni F."/>
            <person name="Magnuson J."/>
            <person name="Mondo S."/>
            <person name="Nolan M."/>
            <person name="Ohm R."/>
            <person name="Pangilinan J."/>
            <person name="Park H.-J."/>
            <person name="Ramirez L."/>
            <person name="Alfaro M."/>
            <person name="Sun H."/>
            <person name="Tritt A."/>
            <person name="Yoshinaga Y."/>
            <person name="Zwiers L.-H."/>
            <person name="Turgeon B."/>
            <person name="Goodwin S."/>
            <person name="Spatafora J."/>
            <person name="Crous P."/>
            <person name="Grigoriev I."/>
        </authorList>
    </citation>
    <scope>NUCLEOTIDE SEQUENCE</scope>
    <source>
        <strain evidence="2">CBS 175.79</strain>
    </source>
</reference>
<evidence type="ECO:0000313" key="3">
    <source>
        <dbReference type="Proteomes" id="UP000799778"/>
    </source>
</evidence>
<evidence type="ECO:0000313" key="2">
    <source>
        <dbReference type="EMBL" id="KAF2009733.1"/>
    </source>
</evidence>